<dbReference type="RefSeq" id="XP_040697285.1">
    <property type="nucleotide sequence ID" value="XM_040843089.1"/>
</dbReference>
<evidence type="ECO:0000313" key="2">
    <source>
        <dbReference type="Proteomes" id="UP000184356"/>
    </source>
</evidence>
<accession>A0A1L9T233</accession>
<dbReference type="OrthoDB" id="4482965at2759"/>
<evidence type="ECO:0000313" key="1">
    <source>
        <dbReference type="EMBL" id="OJJ53479.1"/>
    </source>
</evidence>
<sequence>CIKTSMELGPLTLQGEEETILARQIVYTVSTSLSALLRVVYLQDKASQDHLVGPGRDGDSRGGRGTLYGREAIGTLSQCLSRIPTLPGKIVPGRLQGTNRYI</sequence>
<protein>
    <submittedName>
        <fullName evidence="1">Uncharacterized protein</fullName>
    </submittedName>
</protein>
<dbReference type="Proteomes" id="UP000184356">
    <property type="component" value="Unassembled WGS sequence"/>
</dbReference>
<dbReference type="EMBL" id="KV878597">
    <property type="protein sequence ID" value="OJJ53479.1"/>
    <property type="molecule type" value="Genomic_DNA"/>
</dbReference>
<proteinExistence type="predicted"/>
<organism evidence="1 2">
    <name type="scientific">Aspergillus sydowii CBS 593.65</name>
    <dbReference type="NCBI Taxonomy" id="1036612"/>
    <lineage>
        <taxon>Eukaryota</taxon>
        <taxon>Fungi</taxon>
        <taxon>Dikarya</taxon>
        <taxon>Ascomycota</taxon>
        <taxon>Pezizomycotina</taxon>
        <taxon>Eurotiomycetes</taxon>
        <taxon>Eurotiomycetidae</taxon>
        <taxon>Eurotiales</taxon>
        <taxon>Aspergillaceae</taxon>
        <taxon>Aspergillus</taxon>
        <taxon>Aspergillus subgen. Nidulantes</taxon>
    </lineage>
</organism>
<dbReference type="VEuPathDB" id="FungiDB:ASPSYDRAFT_162583"/>
<feature type="non-terminal residue" evidence="1">
    <location>
        <position position="1"/>
    </location>
</feature>
<keyword evidence="2" id="KW-1185">Reference proteome</keyword>
<dbReference type="AlphaFoldDB" id="A0A1L9T233"/>
<name>A0A1L9T233_9EURO</name>
<dbReference type="GeneID" id="63759162"/>
<gene>
    <name evidence="1" type="ORF">ASPSYDRAFT_162583</name>
</gene>
<reference evidence="2" key="1">
    <citation type="journal article" date="2017" name="Genome Biol.">
        <title>Comparative genomics reveals high biological diversity and specific adaptations in the industrially and medically important fungal genus Aspergillus.</title>
        <authorList>
            <person name="de Vries R.P."/>
            <person name="Riley R."/>
            <person name="Wiebenga A."/>
            <person name="Aguilar-Osorio G."/>
            <person name="Amillis S."/>
            <person name="Uchima C.A."/>
            <person name="Anderluh G."/>
            <person name="Asadollahi M."/>
            <person name="Askin M."/>
            <person name="Barry K."/>
            <person name="Battaglia E."/>
            <person name="Bayram O."/>
            <person name="Benocci T."/>
            <person name="Braus-Stromeyer S.A."/>
            <person name="Caldana C."/>
            <person name="Canovas D."/>
            <person name="Cerqueira G.C."/>
            <person name="Chen F."/>
            <person name="Chen W."/>
            <person name="Choi C."/>
            <person name="Clum A."/>
            <person name="Dos Santos R.A."/>
            <person name="Damasio A.R."/>
            <person name="Diallinas G."/>
            <person name="Emri T."/>
            <person name="Fekete E."/>
            <person name="Flipphi M."/>
            <person name="Freyberg S."/>
            <person name="Gallo A."/>
            <person name="Gournas C."/>
            <person name="Habgood R."/>
            <person name="Hainaut M."/>
            <person name="Harispe M.L."/>
            <person name="Henrissat B."/>
            <person name="Hilden K.S."/>
            <person name="Hope R."/>
            <person name="Hossain A."/>
            <person name="Karabika E."/>
            <person name="Karaffa L."/>
            <person name="Karanyi Z."/>
            <person name="Krasevec N."/>
            <person name="Kuo A."/>
            <person name="Kusch H."/>
            <person name="LaButti K."/>
            <person name="Lagendijk E.L."/>
            <person name="Lapidus A."/>
            <person name="Levasseur A."/>
            <person name="Lindquist E."/>
            <person name="Lipzen A."/>
            <person name="Logrieco A.F."/>
            <person name="MacCabe A."/>
            <person name="Maekelae M.R."/>
            <person name="Malavazi I."/>
            <person name="Melin P."/>
            <person name="Meyer V."/>
            <person name="Mielnichuk N."/>
            <person name="Miskei M."/>
            <person name="Molnar A.P."/>
            <person name="Mule G."/>
            <person name="Ngan C.Y."/>
            <person name="Orejas M."/>
            <person name="Orosz E."/>
            <person name="Ouedraogo J.P."/>
            <person name="Overkamp K.M."/>
            <person name="Park H.-S."/>
            <person name="Perrone G."/>
            <person name="Piumi F."/>
            <person name="Punt P.J."/>
            <person name="Ram A.F."/>
            <person name="Ramon A."/>
            <person name="Rauscher S."/>
            <person name="Record E."/>
            <person name="Riano-Pachon D.M."/>
            <person name="Robert V."/>
            <person name="Roehrig J."/>
            <person name="Ruller R."/>
            <person name="Salamov A."/>
            <person name="Salih N.S."/>
            <person name="Samson R.A."/>
            <person name="Sandor E."/>
            <person name="Sanguinetti M."/>
            <person name="Schuetze T."/>
            <person name="Sepcic K."/>
            <person name="Shelest E."/>
            <person name="Sherlock G."/>
            <person name="Sophianopoulou V."/>
            <person name="Squina F.M."/>
            <person name="Sun H."/>
            <person name="Susca A."/>
            <person name="Todd R.B."/>
            <person name="Tsang A."/>
            <person name="Unkles S.E."/>
            <person name="van de Wiele N."/>
            <person name="van Rossen-Uffink D."/>
            <person name="Oliveira J.V."/>
            <person name="Vesth T.C."/>
            <person name="Visser J."/>
            <person name="Yu J.-H."/>
            <person name="Zhou M."/>
            <person name="Andersen M.R."/>
            <person name="Archer D.B."/>
            <person name="Baker S.E."/>
            <person name="Benoit I."/>
            <person name="Brakhage A.A."/>
            <person name="Braus G.H."/>
            <person name="Fischer R."/>
            <person name="Frisvad J.C."/>
            <person name="Goldman G.H."/>
            <person name="Houbraken J."/>
            <person name="Oakley B."/>
            <person name="Pocsi I."/>
            <person name="Scazzocchio C."/>
            <person name="Seiboth B."/>
            <person name="vanKuyk P.A."/>
            <person name="Wortman J."/>
            <person name="Dyer P.S."/>
            <person name="Grigoriev I.V."/>
        </authorList>
    </citation>
    <scope>NUCLEOTIDE SEQUENCE [LARGE SCALE GENOMIC DNA]</scope>
    <source>
        <strain evidence="2">CBS 593.65</strain>
    </source>
</reference>